<dbReference type="InterPro" id="IPR051476">
    <property type="entry name" value="Bac_ResReg_Asp_Phosphatase"/>
</dbReference>
<comment type="caution">
    <text evidence="6">The sequence shown here is derived from an EMBL/GenBank/DDBJ whole genome shotgun (WGS) entry which is preliminary data.</text>
</comment>
<evidence type="ECO:0000313" key="6">
    <source>
        <dbReference type="EMBL" id="GAH04242.1"/>
    </source>
</evidence>
<proteinExistence type="predicted"/>
<dbReference type="GO" id="GO:0005737">
    <property type="term" value="C:cytoplasm"/>
    <property type="evidence" value="ECO:0007669"/>
    <property type="project" value="UniProtKB-SubCell"/>
</dbReference>
<dbReference type="PANTHER" id="PTHR46630:SF1">
    <property type="entry name" value="TETRATRICOPEPTIDE REPEAT PROTEIN 29"/>
    <property type="match status" value="1"/>
</dbReference>
<feature type="coiled-coil region" evidence="5">
    <location>
        <begin position="48"/>
        <end position="75"/>
    </location>
</feature>
<dbReference type="PANTHER" id="PTHR46630">
    <property type="entry name" value="TETRATRICOPEPTIDE REPEAT PROTEIN 29"/>
    <property type="match status" value="1"/>
</dbReference>
<name>X1C9X6_9ZZZZ</name>
<dbReference type="SUPFAM" id="SSF48452">
    <property type="entry name" value="TPR-like"/>
    <property type="match status" value="1"/>
</dbReference>
<evidence type="ECO:0000256" key="4">
    <source>
        <dbReference type="ARBA" id="ARBA00022803"/>
    </source>
</evidence>
<reference evidence="6" key="1">
    <citation type="journal article" date="2014" name="Front. Microbiol.">
        <title>High frequency of phylogenetically diverse reductive dehalogenase-homologous genes in deep subseafloor sedimentary metagenomes.</title>
        <authorList>
            <person name="Kawai M."/>
            <person name="Futagami T."/>
            <person name="Toyoda A."/>
            <person name="Takaki Y."/>
            <person name="Nishi S."/>
            <person name="Hori S."/>
            <person name="Arai W."/>
            <person name="Tsubouchi T."/>
            <person name="Morono Y."/>
            <person name="Uchiyama I."/>
            <person name="Ito T."/>
            <person name="Fujiyama A."/>
            <person name="Inagaki F."/>
            <person name="Takami H."/>
        </authorList>
    </citation>
    <scope>NUCLEOTIDE SEQUENCE</scope>
    <source>
        <strain evidence="6">Expedition CK06-06</strain>
    </source>
</reference>
<accession>X1C9X6</accession>
<dbReference type="Pfam" id="PF13424">
    <property type="entry name" value="TPR_12"/>
    <property type="match status" value="1"/>
</dbReference>
<dbReference type="InterPro" id="IPR011990">
    <property type="entry name" value="TPR-like_helical_dom_sf"/>
</dbReference>
<evidence type="ECO:0008006" key="7">
    <source>
        <dbReference type="Google" id="ProtNLM"/>
    </source>
</evidence>
<sequence length="292" mass="33137">PLFHQGLYEKGVKFAEQTYKESLGLEKSILSVDALIFMARGLINSFNVKQAKMIIKQAEELLATLTEELVINKNRREAQIVFLKGAISDPFNSPKGDVELALKYYKHSLALGESLGDEKMVCNNLLSIAWALAAYKGEIDKGLEYVERNLAFSKEANYKLFISWSLLQKASFYNFKGEVTRSIPLYEQSLAIAKELNHNQLISSNLNNLADAYRMIGETDHALECSEQSLAQISKIGNLKRVAMHYDFLIQILIEKGDLEGAQQYFNHLEQLNKQLKDKTINLSYLYNKALI</sequence>
<keyword evidence="4" id="KW-0802">TPR repeat</keyword>
<protein>
    <recommendedName>
        <fullName evidence="7">MalT-like TPR region domain-containing protein</fullName>
    </recommendedName>
</protein>
<dbReference type="AlphaFoldDB" id="X1C9X6"/>
<evidence type="ECO:0000256" key="5">
    <source>
        <dbReference type="SAM" id="Coils"/>
    </source>
</evidence>
<feature type="non-terminal residue" evidence="6">
    <location>
        <position position="1"/>
    </location>
</feature>
<organism evidence="6">
    <name type="scientific">marine sediment metagenome</name>
    <dbReference type="NCBI Taxonomy" id="412755"/>
    <lineage>
        <taxon>unclassified sequences</taxon>
        <taxon>metagenomes</taxon>
        <taxon>ecological metagenomes</taxon>
    </lineage>
</organism>
<keyword evidence="2" id="KW-0963">Cytoplasm</keyword>
<comment type="subcellular location">
    <subcellularLocation>
        <location evidence="1">Cytoplasm</location>
    </subcellularLocation>
</comment>
<keyword evidence="5" id="KW-0175">Coiled coil</keyword>
<dbReference type="EMBL" id="BART01020485">
    <property type="protein sequence ID" value="GAH04242.1"/>
    <property type="molecule type" value="Genomic_DNA"/>
</dbReference>
<gene>
    <name evidence="6" type="ORF">S01H4_38049</name>
</gene>
<feature type="non-terminal residue" evidence="6">
    <location>
        <position position="292"/>
    </location>
</feature>
<keyword evidence="3" id="KW-0677">Repeat</keyword>
<evidence type="ECO:0000256" key="2">
    <source>
        <dbReference type="ARBA" id="ARBA00022490"/>
    </source>
</evidence>
<evidence type="ECO:0000256" key="3">
    <source>
        <dbReference type="ARBA" id="ARBA00022737"/>
    </source>
</evidence>
<dbReference type="Gene3D" id="1.25.40.10">
    <property type="entry name" value="Tetratricopeptide repeat domain"/>
    <property type="match status" value="1"/>
</dbReference>
<evidence type="ECO:0000256" key="1">
    <source>
        <dbReference type="ARBA" id="ARBA00004496"/>
    </source>
</evidence>